<dbReference type="Pfam" id="PF13229">
    <property type="entry name" value="Beta_helix"/>
    <property type="match status" value="1"/>
</dbReference>
<dbReference type="AlphaFoldDB" id="A0A4V1NVZ2"/>
<organism evidence="2 3">
    <name type="scientific">Silvibacterium dinghuense</name>
    <dbReference type="NCBI Taxonomy" id="1560006"/>
    <lineage>
        <taxon>Bacteria</taxon>
        <taxon>Pseudomonadati</taxon>
        <taxon>Acidobacteriota</taxon>
        <taxon>Terriglobia</taxon>
        <taxon>Terriglobales</taxon>
        <taxon>Acidobacteriaceae</taxon>
        <taxon>Silvibacterium</taxon>
    </lineage>
</organism>
<evidence type="ECO:0000313" key="2">
    <source>
        <dbReference type="EMBL" id="RXS97612.1"/>
    </source>
</evidence>
<dbReference type="SMART" id="SM00710">
    <property type="entry name" value="PbH1"/>
    <property type="match status" value="5"/>
</dbReference>
<evidence type="ECO:0000313" key="3">
    <source>
        <dbReference type="Proteomes" id="UP000290253"/>
    </source>
</evidence>
<gene>
    <name evidence="2" type="ORF">ESZ00_06945</name>
</gene>
<comment type="caution">
    <text evidence="2">The sequence shown here is derived from an EMBL/GenBank/DDBJ whole genome shotgun (WGS) entry which is preliminary data.</text>
</comment>
<dbReference type="Proteomes" id="UP000290253">
    <property type="component" value="Unassembled WGS sequence"/>
</dbReference>
<feature type="domain" description="Right handed beta helix" evidence="1">
    <location>
        <begin position="221"/>
        <end position="356"/>
    </location>
</feature>
<dbReference type="InterPro" id="IPR011050">
    <property type="entry name" value="Pectin_lyase_fold/virulence"/>
</dbReference>
<dbReference type="SUPFAM" id="SSF51126">
    <property type="entry name" value="Pectin lyase-like"/>
    <property type="match status" value="1"/>
</dbReference>
<dbReference type="InterPro" id="IPR006626">
    <property type="entry name" value="PbH1"/>
</dbReference>
<dbReference type="InterPro" id="IPR012334">
    <property type="entry name" value="Pectin_lyas_fold"/>
</dbReference>
<accession>A0A4V1NVZ2</accession>
<proteinExistence type="predicted"/>
<name>A0A4V1NVZ2_9BACT</name>
<dbReference type="Gene3D" id="2.160.20.10">
    <property type="entry name" value="Single-stranded right-handed beta-helix, Pectin lyase-like"/>
    <property type="match status" value="1"/>
</dbReference>
<keyword evidence="3" id="KW-1185">Reference proteome</keyword>
<evidence type="ECO:0000259" key="1">
    <source>
        <dbReference type="Pfam" id="PF13229"/>
    </source>
</evidence>
<dbReference type="InterPro" id="IPR039448">
    <property type="entry name" value="Beta_helix"/>
</dbReference>
<sequence>MRSFISRRNRTLRGTCNVCRHHLQSRSGISPSSHSPSLPARPCLCPLTAPPSLRCNKSEKWSITSAPSPTLREEYNRAMSRLPLHIIRPTLLCSALLCGAGAAHAATYYISSSGSDTNSGLRKNDAWKTLDQVNRHVFAPGDRILFHRGDAWSGQLTPQGSGAEGHPVILDTYGSGPEPIIHGPGTDHSSAVDLKDLSYWEIHHLELTNSQPAGGTHVLRGILVESSSQKNLEHHIYIRDCYVHDVNSVGYGDPHYTKISGGILYDVNIDDARVENCHVARVTVEGIRNNSPLTTSRVIFRNNEIEDVYGDGIVLHGSSGGSIIEHNRVRNACMSDAANYAAVWTYASRHTLIQFNEVYGTTAGGPNDGEAFDADIDTDGDIFQYNYTHDNARGFMLFMSSAKNIVVRYNISQNDAMMAARQGGHRLFYQDGKTGSLSNRIYNNTFYTGSLDTVFFQSRNIDFRNNILYSTGEVKQLSTLPVNADSQIERNLFFPAITPAKSDQESIAGHNLAADPRFRAGGAGKANAHSGKAGFFRDPKEYRLKRGSPALRAGQVIEQNGGFDYFGKSLPAQQAPNLGAAN</sequence>
<dbReference type="EMBL" id="SDMK01000001">
    <property type="protein sequence ID" value="RXS97612.1"/>
    <property type="molecule type" value="Genomic_DNA"/>
</dbReference>
<protein>
    <submittedName>
        <fullName evidence="2">Right-handed parallel beta-helix repeat-containing protein</fullName>
    </submittedName>
</protein>
<reference evidence="2 3" key="1">
    <citation type="journal article" date="2016" name="Int. J. Syst. Evol. Microbiol.">
        <title>Acidipila dinghuensis sp. nov., an acidobacterium isolated from forest soil.</title>
        <authorList>
            <person name="Jiang Y.W."/>
            <person name="Wang J."/>
            <person name="Chen M.H."/>
            <person name="Lv Y.Y."/>
            <person name="Qiu L.H."/>
        </authorList>
    </citation>
    <scope>NUCLEOTIDE SEQUENCE [LARGE SCALE GENOMIC DNA]</scope>
    <source>
        <strain evidence="2 3">DHOF10</strain>
    </source>
</reference>
<dbReference type="OrthoDB" id="106117at2"/>